<organism evidence="1 2">
    <name type="scientific">Rheinheimera tilapiae</name>
    <dbReference type="NCBI Taxonomy" id="875043"/>
    <lineage>
        <taxon>Bacteria</taxon>
        <taxon>Pseudomonadati</taxon>
        <taxon>Pseudomonadota</taxon>
        <taxon>Gammaproteobacteria</taxon>
        <taxon>Chromatiales</taxon>
        <taxon>Chromatiaceae</taxon>
        <taxon>Rheinheimera</taxon>
    </lineage>
</organism>
<accession>A0ABV6BCH2</accession>
<dbReference type="PANTHER" id="PTHR38605:SF1">
    <property type="entry name" value="ATPASE"/>
    <property type="match status" value="1"/>
</dbReference>
<proteinExistence type="predicted"/>
<name>A0ABV6BCH2_9GAMM</name>
<dbReference type="PIRSF" id="PIRSF019381">
    <property type="entry name" value="YcjX"/>
    <property type="match status" value="1"/>
</dbReference>
<dbReference type="InterPro" id="IPR007413">
    <property type="entry name" value="YcjX-like"/>
</dbReference>
<dbReference type="Pfam" id="PF04317">
    <property type="entry name" value="DUF463"/>
    <property type="match status" value="1"/>
</dbReference>
<dbReference type="Proteomes" id="UP001589813">
    <property type="component" value="Unassembled WGS sequence"/>
</dbReference>
<dbReference type="SUPFAM" id="SSF52540">
    <property type="entry name" value="P-loop containing nucleoside triphosphate hydrolases"/>
    <property type="match status" value="1"/>
</dbReference>
<dbReference type="EMBL" id="JBHLXP010000001">
    <property type="protein sequence ID" value="MFC0048099.1"/>
    <property type="molecule type" value="Genomic_DNA"/>
</dbReference>
<keyword evidence="2" id="KW-1185">Reference proteome</keyword>
<sequence>MEFHLPGRARELGQRLANQHLRLGITGVSGAGKTAFLTSFIHQLTNTQQSPLPFFQVMQQQRYLGGQCVPNLMTQRARFPFESNLQQLQLGQWPSSTTALSQITLQLRYKPQSPLKQKLLDWQTLTLEITDYPGEWLLDLPMLSLDYATWCDNVWSMLDTEIVSALAESFRRQLQLADTAGGPLVLQQLTDLYQQLLQTLKQQQLSLILQPGRLLRPAELAGAPLLQLFPLLPTQLKQGSILARQLQQNFDDYKHKVVAPFYRDYFAGLDRQVIMADCLGALNRGHHAMQQLQQALMLIMQHFSYGPDSWWRRIWQPRIDKVLFVASKADLLTPDQHRNLLLLLQQMLQQPLYQQRYQRCETEALAVAAVVSSELGQVKTPAGNKPCLRGRMATTGELQLLYPGEVPLSMPSPQLFQHHQFAFPEFLPLVGSGSSFPEQLRMDQALQFLLGDHLQ</sequence>
<reference evidence="1 2" key="1">
    <citation type="submission" date="2024-09" db="EMBL/GenBank/DDBJ databases">
        <authorList>
            <person name="Sun Q."/>
            <person name="Mori K."/>
        </authorList>
    </citation>
    <scope>NUCLEOTIDE SEQUENCE [LARGE SCALE GENOMIC DNA]</scope>
    <source>
        <strain evidence="1 2">KCTC 23315</strain>
    </source>
</reference>
<dbReference type="PANTHER" id="PTHR38605">
    <property type="entry name" value="ATPASE-RELATED"/>
    <property type="match status" value="1"/>
</dbReference>
<comment type="caution">
    <text evidence="1">The sequence shown here is derived from an EMBL/GenBank/DDBJ whole genome shotgun (WGS) entry which is preliminary data.</text>
</comment>
<gene>
    <name evidence="1" type="ORF">ACFFJP_07330</name>
</gene>
<evidence type="ECO:0000313" key="1">
    <source>
        <dbReference type="EMBL" id="MFC0048099.1"/>
    </source>
</evidence>
<evidence type="ECO:0000313" key="2">
    <source>
        <dbReference type="Proteomes" id="UP001589813"/>
    </source>
</evidence>
<protein>
    <submittedName>
        <fullName evidence="1">YcjX family protein</fullName>
    </submittedName>
</protein>
<dbReference type="RefSeq" id="WP_377241967.1">
    <property type="nucleotide sequence ID" value="NZ_JBHLXP010000001.1"/>
</dbReference>
<dbReference type="InterPro" id="IPR027417">
    <property type="entry name" value="P-loop_NTPase"/>
</dbReference>